<dbReference type="SUPFAM" id="SSF50475">
    <property type="entry name" value="FMN-binding split barrel"/>
    <property type="match status" value="1"/>
</dbReference>
<name>A0A6M1RQI2_9HYPH</name>
<gene>
    <name evidence="3" type="ORF">G6N76_07835</name>
</gene>
<dbReference type="Proteomes" id="UP000477849">
    <property type="component" value="Unassembled WGS sequence"/>
</dbReference>
<dbReference type="SUPFAM" id="SSF55781">
    <property type="entry name" value="GAF domain-like"/>
    <property type="match status" value="1"/>
</dbReference>
<proteinExistence type="predicted"/>
<feature type="domain" description="GAF" evidence="2">
    <location>
        <begin position="164"/>
        <end position="323"/>
    </location>
</feature>
<reference evidence="3 4" key="1">
    <citation type="submission" date="2020-02" db="EMBL/GenBank/DDBJ databases">
        <title>Genome sequence of the type strain CCBAU10050 of Rhizobium daejeonense.</title>
        <authorList>
            <person name="Gao J."/>
            <person name="Sun J."/>
        </authorList>
    </citation>
    <scope>NUCLEOTIDE SEQUENCE [LARGE SCALE GENOMIC DNA]</scope>
    <source>
        <strain evidence="3 4">CCBAU10050</strain>
    </source>
</reference>
<evidence type="ECO:0000259" key="2">
    <source>
        <dbReference type="SMART" id="SM00065"/>
    </source>
</evidence>
<evidence type="ECO:0000256" key="1">
    <source>
        <dbReference type="SAM" id="MobiDB-lite"/>
    </source>
</evidence>
<evidence type="ECO:0000313" key="4">
    <source>
        <dbReference type="Proteomes" id="UP000477849"/>
    </source>
</evidence>
<evidence type="ECO:0000313" key="3">
    <source>
        <dbReference type="EMBL" id="NGO63582.1"/>
    </source>
</evidence>
<feature type="region of interest" description="Disordered" evidence="1">
    <location>
        <begin position="318"/>
        <end position="339"/>
    </location>
</feature>
<dbReference type="Pfam" id="PF01243">
    <property type="entry name" value="PNPOx_N"/>
    <property type="match status" value="1"/>
</dbReference>
<sequence>MIRLSTIRDAFEGVIPSVIATTDREGMPNASYLSHVYYIDDSHVALSNQFFSKTAENVAVNGLATVMVVDGHLGLQYILDLVYETSMTEGQVFETVSAHLDVMSVEQGMGGIMKLRAVDIYRVEDCRLVPPAHPLEEPSPEAEDRRDHLDLTRRLTVQLAAETDAEHLLDKALEGLETLFGFRHSMVLVPDDERKLLSTIASRGYDRFGFGSEVAFGAGVIGMAAATCRPVRISDFRRSRRYVNAVGSASGITGVDPLPLPALASPLSQLAVPMVAQGRLVGVLFVEAEQAFAFRHRDEEALCIVAGHLALSMTLAGQERDRPESEVETEEPAPVDAIPSATGPLRIRFYPRDGSIFINNDYLIRGVPGRLLKHFVEEYAKSGRQDFLNREIRRDRNLQLPDFKDNLETRLILLRRRLEEKGGPIRLGRAERGHIRFEIEGMPELVVVEE</sequence>
<dbReference type="PANTHER" id="PTHR40660:SF1">
    <property type="entry name" value="5'-PHOSPHATE OXIDASE PUTATIVE DOMAIN-CONTAINING PROTEIN-RELATED"/>
    <property type="match status" value="1"/>
</dbReference>
<dbReference type="PANTHER" id="PTHR40660">
    <property type="entry name" value="5'-PHOSPHATE OXIDASE PUTATIVE DOMAIN-CONTAINING PROTEIN-RELATED"/>
    <property type="match status" value="1"/>
</dbReference>
<dbReference type="AlphaFoldDB" id="A0A6M1RQI2"/>
<dbReference type="InterPro" id="IPR011576">
    <property type="entry name" value="Pyridox_Oxase_N"/>
</dbReference>
<dbReference type="Gene3D" id="3.30.450.40">
    <property type="match status" value="1"/>
</dbReference>
<dbReference type="Gene3D" id="2.30.110.10">
    <property type="entry name" value="Electron Transport, Fmn-binding Protein, Chain A"/>
    <property type="match status" value="1"/>
</dbReference>
<comment type="caution">
    <text evidence="3">The sequence shown here is derived from an EMBL/GenBank/DDBJ whole genome shotgun (WGS) entry which is preliminary data.</text>
</comment>
<dbReference type="EMBL" id="JAAKZH010000002">
    <property type="protein sequence ID" value="NGO63582.1"/>
    <property type="molecule type" value="Genomic_DNA"/>
</dbReference>
<dbReference type="InterPro" id="IPR003018">
    <property type="entry name" value="GAF"/>
</dbReference>
<protein>
    <submittedName>
        <fullName evidence="3">GAF domain-containing protein</fullName>
    </submittedName>
</protein>
<dbReference type="SMART" id="SM00065">
    <property type="entry name" value="GAF"/>
    <property type="match status" value="1"/>
</dbReference>
<keyword evidence="4" id="KW-1185">Reference proteome</keyword>
<dbReference type="InterPro" id="IPR012349">
    <property type="entry name" value="Split_barrel_FMN-bd"/>
</dbReference>
<dbReference type="RefSeq" id="WP_163903901.1">
    <property type="nucleotide sequence ID" value="NZ_CP048427.1"/>
</dbReference>
<dbReference type="InterPro" id="IPR029016">
    <property type="entry name" value="GAF-like_dom_sf"/>
</dbReference>
<dbReference type="Pfam" id="PF13185">
    <property type="entry name" value="GAF_2"/>
    <property type="match status" value="1"/>
</dbReference>
<organism evidence="3 4">
    <name type="scientific">Rhizobium daejeonense</name>
    <dbReference type="NCBI Taxonomy" id="240521"/>
    <lineage>
        <taxon>Bacteria</taxon>
        <taxon>Pseudomonadati</taxon>
        <taxon>Pseudomonadota</taxon>
        <taxon>Alphaproteobacteria</taxon>
        <taxon>Hyphomicrobiales</taxon>
        <taxon>Rhizobiaceae</taxon>
        <taxon>Rhizobium/Agrobacterium group</taxon>
        <taxon>Rhizobium</taxon>
    </lineage>
</organism>
<accession>A0A6M1RQI2</accession>